<reference evidence="1 5" key="4">
    <citation type="journal article" date="2018" name="Sci. Rep.">
        <title>A complete Leishmania donovani reference genome identifies novel genetic variations associated with virulence.</title>
        <authorList>
            <person name="Lypaczewski P."/>
            <person name="Hoshizaki J."/>
            <person name="Zhang W.-W."/>
            <person name="McCall L.-I."/>
            <person name="Torcivia-Rodriguez J."/>
            <person name="Simonyan V."/>
            <person name="Kaur A."/>
            <person name="Dewar K."/>
            <person name="Matlashewski G."/>
        </authorList>
    </citation>
    <scope>NUCLEOTIDE SEQUENCE [LARGE SCALE GENOMIC DNA]</scope>
    <source>
        <strain evidence="1 5">LdCL</strain>
    </source>
</reference>
<dbReference type="VEuPathDB" id="TriTrypDB:LdBPK_361270.1"/>
<keyword evidence="5" id="KW-1185">Reference proteome</keyword>
<evidence type="ECO:0000313" key="3">
    <source>
        <dbReference type="EMBL" id="TPP48239.1"/>
    </source>
</evidence>
<dbReference type="EMBL" id="FR799623">
    <property type="protein sequence ID" value="CBZ38565.1"/>
    <property type="molecule type" value="Genomic_DNA"/>
</dbReference>
<gene>
    <name evidence="3" type="ORF">CGC21_12945</name>
    <name evidence="2" type="ORF">LDBPK_361270</name>
    <name evidence="1" type="ORF">LdCL_360017800</name>
</gene>
<dbReference type="OrthoDB" id="239778at2759"/>
<accession>E9BTI6</accession>
<evidence type="ECO:0000313" key="4">
    <source>
        <dbReference type="Proteomes" id="UP000008980"/>
    </source>
</evidence>
<dbReference type="EMBL" id="CP029535">
    <property type="protein sequence ID" value="AYU83472.1"/>
    <property type="molecule type" value="Genomic_DNA"/>
</dbReference>
<proteinExistence type="predicted"/>
<sequence length="254" mass="27976">MATSSPRTAISSSSAMKQYLQQAAEDDVVCAFGPDYFHGARAGACVGSLFSATLCWYTFRLLKEDQREADFLAGLRQGQRNRHFSTWTLLRGLRTQPMLTTGCIALATTSAMKCIKCYLANQRCREFFIDDVQFDMISELSETDSYAAAFLSTVFHNATGCGAGAHDAFTTLREDRSEGQPTQSPAPRASASTSTVNDLLHAHISKLDSEKVALIHRAPTYYDGVAVAFLGSVLDCYLPQKPVQRYYSMRAGTW</sequence>
<evidence type="ECO:0000313" key="2">
    <source>
        <dbReference type="EMBL" id="CBZ38565.1"/>
    </source>
</evidence>
<reference evidence="2" key="2">
    <citation type="submission" date="2011-01" db="EMBL/GenBank/DDBJ databases">
        <authorList>
            <person name="Zhao B.P."/>
            <person name="Ren Z.A."/>
            <person name="Li C.D."/>
        </authorList>
    </citation>
    <scope>NUCLEOTIDE SEQUENCE</scope>
    <source>
        <strain evidence="2">BPK282A1</strain>
    </source>
</reference>
<name>A0A3S7XAI3_LEIDO</name>
<evidence type="ECO:0000313" key="6">
    <source>
        <dbReference type="Proteomes" id="UP000318447"/>
    </source>
</evidence>
<dbReference type="KEGG" id="ldo:LDBPK_361270"/>
<reference evidence="4" key="3">
    <citation type="submission" date="2011-02" db="EMBL/GenBank/DDBJ databases">
        <title>Whole genome sequencing of Leishmania donovani clinical lines reveals dynamic variation related to drug resistance.</title>
        <authorList>
            <person name="Downing T."/>
            <person name="Imamura H."/>
            <person name="Sanders M."/>
            <person name="Decuypere S."/>
            <person name="Hertz-Fowler C."/>
            <person name="Clark T.G."/>
            <person name="Rijal S."/>
            <person name="Sundar S."/>
            <person name="Quail M.A."/>
            <person name="De Doncker S."/>
            <person name="Maes I."/>
            <person name="Vanaerschot M."/>
            <person name="Stark O."/>
            <person name="Schonian G."/>
            <person name="Dujardin J.C."/>
            <person name="Berriman M."/>
        </authorList>
    </citation>
    <scope>NUCLEOTIDE SEQUENCE [LARGE SCALE GENOMIC DNA]</scope>
    <source>
        <strain evidence="4">BPK282A1</strain>
    </source>
</reference>
<dbReference type="OMA" id="CVKCYLA"/>
<evidence type="ECO:0000313" key="5">
    <source>
        <dbReference type="Proteomes" id="UP000274082"/>
    </source>
</evidence>
<protein>
    <submittedName>
        <fullName evidence="1">Uncharacterized protein</fullName>
    </submittedName>
</protein>
<reference evidence="3" key="6">
    <citation type="submission" date="2019-02" db="EMBL/GenBank/DDBJ databases">
        <title>FDA dAtabase for Regulatory Grade micrObial Sequences (FDA-ARGOS): Supporting development and validation of Infectious Disease Dx tests.</title>
        <authorList>
            <person name="Duncan R."/>
            <person name="Fisher C."/>
            <person name="Tallon L.J."/>
            <person name="Sadzewicz L."/>
            <person name="Sengamalay N."/>
            <person name="Ott S."/>
            <person name="Godinez A."/>
            <person name="Nagaraj S."/>
            <person name="Nadendla S."/>
            <person name="Sichtig H."/>
        </authorList>
    </citation>
    <scope>NUCLEOTIDE SEQUENCE</scope>
    <source>
        <strain evidence="3">FDAARGOS_361</strain>
    </source>
</reference>
<dbReference type="Proteomes" id="UP000008980">
    <property type="component" value="Chromosome 36"/>
</dbReference>
<reference evidence="6" key="5">
    <citation type="submission" date="2019-02" db="EMBL/GenBank/DDBJ databases">
        <title>FDA dAtabase for Regulatory Grade micrObial Sequences (FDA-ARGOS): Supporting development and validation of Infectious Disease Dx tests.</title>
        <authorList>
            <person name="Duncan R."/>
            <person name="Fisher C."/>
            <person name="Tallon L."/>
            <person name="Sadzewicz L."/>
            <person name="Sengamalay N."/>
            <person name="Ott S."/>
            <person name="Godinez A."/>
            <person name="Nagaraj S."/>
            <person name="Vavikolanu K."/>
            <person name="Nadendla S."/>
            <person name="Aluvathingal J."/>
            <person name="Sichtig H."/>
        </authorList>
    </citation>
    <scope>NUCLEOTIDE SEQUENCE [LARGE SCALE GENOMIC DNA]</scope>
    <source>
        <strain evidence="6">FDAARGOS_361</strain>
    </source>
</reference>
<dbReference type="AlphaFoldDB" id="A0A3S7XAI3"/>
<organism evidence="1 5">
    <name type="scientific">Leishmania donovani</name>
    <dbReference type="NCBI Taxonomy" id="5661"/>
    <lineage>
        <taxon>Eukaryota</taxon>
        <taxon>Discoba</taxon>
        <taxon>Euglenozoa</taxon>
        <taxon>Kinetoplastea</taxon>
        <taxon>Metakinetoplastina</taxon>
        <taxon>Trypanosomatida</taxon>
        <taxon>Trypanosomatidae</taxon>
        <taxon>Leishmaniinae</taxon>
        <taxon>Leishmania</taxon>
    </lineage>
</organism>
<accession>A0A3S7XAI3</accession>
<reference evidence="2 4" key="1">
    <citation type="journal article" date="2011" name="Genome Res.">
        <title>Whole genome sequencing of multiple Leishmania donovani clinical isolates provides insights into population structure and mechanisms of drug resistance.</title>
        <authorList>
            <person name="Downing T."/>
            <person name="Imamura H."/>
            <person name="Decuypere S."/>
            <person name="Clark T.G."/>
            <person name="Coombs G.H."/>
            <person name="Cotton J.A."/>
            <person name="Hilley J.D."/>
            <person name="de Doncker S."/>
            <person name="Maes I."/>
            <person name="Mottram J.C."/>
            <person name="Quail M.A."/>
            <person name="Rijal S."/>
            <person name="Sanders M."/>
            <person name="Schonian G."/>
            <person name="Stark O."/>
            <person name="Sundar S."/>
            <person name="Vanaerschot M."/>
            <person name="Hertz-Fowler C."/>
            <person name="Dujardin J.C."/>
            <person name="Berriman M."/>
        </authorList>
    </citation>
    <scope>NUCLEOTIDE SEQUENCE [LARGE SCALE GENOMIC DNA]</scope>
    <source>
        <strain evidence="2 4">BPK282A1</strain>
    </source>
</reference>
<evidence type="ECO:0000313" key="1">
    <source>
        <dbReference type="EMBL" id="AYU83472.1"/>
    </source>
</evidence>
<dbReference type="VEuPathDB" id="TriTrypDB:LDHU3_36.1610"/>
<dbReference type="Proteomes" id="UP000274082">
    <property type="component" value="Chromosome 36"/>
</dbReference>
<dbReference type="VEuPathDB" id="TriTrypDB:LdCL_360017800"/>
<dbReference type="EMBL" id="RHLC01000054">
    <property type="protein sequence ID" value="TPP48239.1"/>
    <property type="molecule type" value="Genomic_DNA"/>
</dbReference>
<dbReference type="Proteomes" id="UP000318447">
    <property type="component" value="Unassembled WGS sequence"/>
</dbReference>
<dbReference type="GeneID" id="13388128"/>
<dbReference type="RefSeq" id="XP_003865243.1">
    <property type="nucleotide sequence ID" value="XM_003865195.1"/>
</dbReference>